<evidence type="ECO:0000313" key="2">
    <source>
        <dbReference type="Proteomes" id="UP001215598"/>
    </source>
</evidence>
<sequence>MADEEPGRRKRLGARTYPPSALTIALTSRFNFAPEAQAPAAILTTIVSGLCLSKRTISLGLAPMDLASVADT</sequence>
<keyword evidence="2" id="KW-1185">Reference proteome</keyword>
<protein>
    <submittedName>
        <fullName evidence="1">Uncharacterized protein</fullName>
    </submittedName>
</protein>
<reference evidence="1" key="1">
    <citation type="submission" date="2023-03" db="EMBL/GenBank/DDBJ databases">
        <title>Massive genome expansion in bonnet fungi (Mycena s.s.) driven by repeated elements and novel gene families across ecological guilds.</title>
        <authorList>
            <consortium name="Lawrence Berkeley National Laboratory"/>
            <person name="Harder C.B."/>
            <person name="Miyauchi S."/>
            <person name="Viragh M."/>
            <person name="Kuo A."/>
            <person name="Thoen E."/>
            <person name="Andreopoulos B."/>
            <person name="Lu D."/>
            <person name="Skrede I."/>
            <person name="Drula E."/>
            <person name="Henrissat B."/>
            <person name="Morin E."/>
            <person name="Kohler A."/>
            <person name="Barry K."/>
            <person name="LaButti K."/>
            <person name="Morin E."/>
            <person name="Salamov A."/>
            <person name="Lipzen A."/>
            <person name="Mereny Z."/>
            <person name="Hegedus B."/>
            <person name="Baldrian P."/>
            <person name="Stursova M."/>
            <person name="Weitz H."/>
            <person name="Taylor A."/>
            <person name="Grigoriev I.V."/>
            <person name="Nagy L.G."/>
            <person name="Martin F."/>
            <person name="Kauserud H."/>
        </authorList>
    </citation>
    <scope>NUCLEOTIDE SEQUENCE</scope>
    <source>
        <strain evidence="1">CBHHK182m</strain>
    </source>
</reference>
<dbReference type="EMBL" id="JARKIB010000332">
    <property type="protein sequence ID" value="KAJ7714010.1"/>
    <property type="molecule type" value="Genomic_DNA"/>
</dbReference>
<accession>A0AAD7H720</accession>
<comment type="caution">
    <text evidence="1">The sequence shown here is derived from an EMBL/GenBank/DDBJ whole genome shotgun (WGS) entry which is preliminary data.</text>
</comment>
<dbReference type="Proteomes" id="UP001215598">
    <property type="component" value="Unassembled WGS sequence"/>
</dbReference>
<gene>
    <name evidence="1" type="ORF">B0H16DRAFT_1899291</name>
</gene>
<organism evidence="1 2">
    <name type="scientific">Mycena metata</name>
    <dbReference type="NCBI Taxonomy" id="1033252"/>
    <lineage>
        <taxon>Eukaryota</taxon>
        <taxon>Fungi</taxon>
        <taxon>Dikarya</taxon>
        <taxon>Basidiomycota</taxon>
        <taxon>Agaricomycotina</taxon>
        <taxon>Agaricomycetes</taxon>
        <taxon>Agaricomycetidae</taxon>
        <taxon>Agaricales</taxon>
        <taxon>Marasmiineae</taxon>
        <taxon>Mycenaceae</taxon>
        <taxon>Mycena</taxon>
    </lineage>
</organism>
<name>A0AAD7H720_9AGAR</name>
<proteinExistence type="predicted"/>
<evidence type="ECO:0000313" key="1">
    <source>
        <dbReference type="EMBL" id="KAJ7714010.1"/>
    </source>
</evidence>
<dbReference type="AlphaFoldDB" id="A0AAD7H720"/>